<sequence>MFHDWEFKPRQPARDQAGELMRIVQHWLLDGSPSASQVAERVVIDRFQRALPWFMRQAVNMRDPKTVLELVEAIEFADAAFQCDTGERAPPFPRTVALKRRMPEGTQRPVNRPAPPTPRDEPVPTDPLSPPIRKWLAGCIVHQETPPGAPEITVEIQGRNYQALLDSGSAVTLVHENVLRPRVNSKMSIPITCVHGDTRYVPARRVNIRAAEESWPVEVGVVRDLPVPVLLGRDWPGLEKSLALVSQPANTRRRRHRRWRLSRGQGHRMAFLTMDSGRDGEPPSRDTNLFFDVFQQVRRIEDEVVHPAPHPLPHFIVQNGLLYCVAQRRGEEKQLHVVPKSKVDVILEFAHSHPLAGHLGAQNTIERIRDRFHWPGLEAEVKRFCQACPTCQLTSPRKPPPSPLIPLPNIGVPFEHIGMDLVGLLPKSGRGHEHILVIVDYATRYPEAVPLRKATPKAITNELFLLSSRIRTSIYHPQTDGLVERFNQTLKQMLRRVAFKDKKDWDLLLPYVLFGIREVPQASTGFTPFELLFGRQPRGLLEVAKEAWEQQPAAHRTVIEHVREMRERIDRVMPLVREHLVRAQQSQQCHYNRAVQPREFQPGDKVMVLVPNAACKFLATWQGPYTRWVGNQDQLVALALTEPVVVDINPELSATQKTELRHLVGQFQDVFSENPGHTHILRHDIKTPPGVIVRQRPYRVPEARRHAIEEEVLKMLKLGVIEPSQSPWSSPIVLVPKPDGTLWFCNFRLRQLPHAPSG</sequence>
<dbReference type="Proteomes" id="UP001558613">
    <property type="component" value="Unassembled WGS sequence"/>
</dbReference>
<dbReference type="InterPro" id="IPR003309">
    <property type="entry name" value="SCAN_dom"/>
</dbReference>
<dbReference type="PANTHER" id="PTHR37984">
    <property type="entry name" value="PROTEIN CBG26694"/>
    <property type="match status" value="1"/>
</dbReference>
<evidence type="ECO:0000256" key="1">
    <source>
        <dbReference type="ARBA" id="ARBA00022679"/>
    </source>
</evidence>
<dbReference type="Gene3D" id="3.30.420.10">
    <property type="entry name" value="Ribonuclease H-like superfamily/Ribonuclease H"/>
    <property type="match status" value="2"/>
</dbReference>
<dbReference type="Pfam" id="PF00077">
    <property type="entry name" value="RVP"/>
    <property type="match status" value="1"/>
</dbReference>
<evidence type="ECO:0000313" key="12">
    <source>
        <dbReference type="Proteomes" id="UP001558613"/>
    </source>
</evidence>
<organism evidence="11 12">
    <name type="scientific">Cirrhinus molitorella</name>
    <name type="common">mud carp</name>
    <dbReference type="NCBI Taxonomy" id="172907"/>
    <lineage>
        <taxon>Eukaryota</taxon>
        <taxon>Metazoa</taxon>
        <taxon>Chordata</taxon>
        <taxon>Craniata</taxon>
        <taxon>Vertebrata</taxon>
        <taxon>Euteleostomi</taxon>
        <taxon>Actinopterygii</taxon>
        <taxon>Neopterygii</taxon>
        <taxon>Teleostei</taxon>
        <taxon>Ostariophysi</taxon>
        <taxon>Cypriniformes</taxon>
        <taxon>Cyprinidae</taxon>
        <taxon>Labeoninae</taxon>
        <taxon>Labeonini</taxon>
        <taxon>Cirrhinus</taxon>
    </lineage>
</organism>
<dbReference type="PANTHER" id="PTHR37984:SF15">
    <property type="entry name" value="INTEGRASE CATALYTIC DOMAIN-CONTAINING PROTEIN"/>
    <property type="match status" value="1"/>
</dbReference>
<keyword evidence="1" id="KW-0808">Transferase</keyword>
<evidence type="ECO:0000256" key="6">
    <source>
        <dbReference type="ARBA" id="ARBA00022918"/>
    </source>
</evidence>
<keyword evidence="12" id="KW-1185">Reference proteome</keyword>
<accession>A0ABR3NJM6</accession>
<dbReference type="InterPro" id="IPR001584">
    <property type="entry name" value="Integrase_cat-core"/>
</dbReference>
<dbReference type="PROSITE" id="PS50994">
    <property type="entry name" value="INTEGRASE"/>
    <property type="match status" value="1"/>
</dbReference>
<evidence type="ECO:0000256" key="3">
    <source>
        <dbReference type="ARBA" id="ARBA00022722"/>
    </source>
</evidence>
<dbReference type="Gene3D" id="2.40.70.10">
    <property type="entry name" value="Acid Proteases"/>
    <property type="match status" value="1"/>
</dbReference>
<dbReference type="InterPro" id="IPR041588">
    <property type="entry name" value="Integrase_H2C2"/>
</dbReference>
<dbReference type="InterPro" id="IPR036397">
    <property type="entry name" value="RNaseH_sf"/>
</dbReference>
<evidence type="ECO:0000256" key="2">
    <source>
        <dbReference type="ARBA" id="ARBA00022695"/>
    </source>
</evidence>
<dbReference type="SUPFAM" id="SSF56672">
    <property type="entry name" value="DNA/RNA polymerases"/>
    <property type="match status" value="1"/>
</dbReference>
<dbReference type="InterPro" id="IPR050951">
    <property type="entry name" value="Retrovirus_Pol_polyprotein"/>
</dbReference>
<evidence type="ECO:0000256" key="5">
    <source>
        <dbReference type="ARBA" id="ARBA00022801"/>
    </source>
</evidence>
<proteinExistence type="predicted"/>
<dbReference type="PROSITE" id="PS50804">
    <property type="entry name" value="SCAN_BOX"/>
    <property type="match status" value="1"/>
</dbReference>
<keyword evidence="2" id="KW-0548">Nucleotidyltransferase</keyword>
<dbReference type="EMBL" id="JAYMGO010000003">
    <property type="protein sequence ID" value="KAL1277196.1"/>
    <property type="molecule type" value="Genomic_DNA"/>
</dbReference>
<dbReference type="Gene3D" id="3.10.10.10">
    <property type="entry name" value="HIV Type 1 Reverse Transcriptase, subunit A, domain 1"/>
    <property type="match status" value="1"/>
</dbReference>
<dbReference type="Gene3D" id="1.10.340.70">
    <property type="match status" value="1"/>
</dbReference>
<evidence type="ECO:0000256" key="7">
    <source>
        <dbReference type="ARBA" id="ARBA00039658"/>
    </source>
</evidence>
<keyword evidence="5" id="KW-0378">Hydrolase</keyword>
<comment type="caution">
    <text evidence="11">The sequence shown here is derived from an EMBL/GenBank/DDBJ whole genome shotgun (WGS) entry which is preliminary data.</text>
</comment>
<dbReference type="InterPro" id="IPR001969">
    <property type="entry name" value="Aspartic_peptidase_AS"/>
</dbReference>
<dbReference type="InterPro" id="IPR012337">
    <property type="entry name" value="RNaseH-like_sf"/>
</dbReference>
<reference evidence="11 12" key="1">
    <citation type="submission" date="2023-09" db="EMBL/GenBank/DDBJ databases">
        <authorList>
            <person name="Wang M."/>
        </authorList>
    </citation>
    <scope>NUCLEOTIDE SEQUENCE [LARGE SCALE GENOMIC DNA]</scope>
    <source>
        <strain evidence="11">GT-2023</strain>
        <tissue evidence="11">Liver</tissue>
    </source>
</reference>
<dbReference type="InterPro" id="IPR018061">
    <property type="entry name" value="Retropepsins"/>
</dbReference>
<name>A0ABR3NJM6_9TELE</name>
<feature type="domain" description="SCAN box" evidence="9">
    <location>
        <begin position="2"/>
        <end position="75"/>
    </location>
</feature>
<dbReference type="InterPro" id="IPR038269">
    <property type="entry name" value="SCAN_sf"/>
</dbReference>
<evidence type="ECO:0000259" key="10">
    <source>
        <dbReference type="PROSITE" id="PS50994"/>
    </source>
</evidence>
<evidence type="ECO:0000313" key="11">
    <source>
        <dbReference type="EMBL" id="KAL1277196.1"/>
    </source>
</evidence>
<gene>
    <name evidence="11" type="ORF">QQF64_023869</name>
</gene>
<dbReference type="PROSITE" id="PS00141">
    <property type="entry name" value="ASP_PROTEASE"/>
    <property type="match status" value="1"/>
</dbReference>
<dbReference type="Gene3D" id="1.10.4020.10">
    <property type="entry name" value="DNA breaking-rejoining enzymes"/>
    <property type="match status" value="1"/>
</dbReference>
<protein>
    <recommendedName>
        <fullName evidence="7">Gypsy retrotransposon integrase-like protein 1</fullName>
    </recommendedName>
</protein>
<dbReference type="SUPFAM" id="SSF53098">
    <property type="entry name" value="Ribonuclease H-like"/>
    <property type="match status" value="1"/>
</dbReference>
<feature type="domain" description="Integrase catalytic" evidence="10">
    <location>
        <begin position="437"/>
        <end position="536"/>
    </location>
</feature>
<dbReference type="InterPro" id="IPR043502">
    <property type="entry name" value="DNA/RNA_pol_sf"/>
</dbReference>
<dbReference type="SUPFAM" id="SSF47353">
    <property type="entry name" value="Retrovirus capsid dimerization domain-like"/>
    <property type="match status" value="1"/>
</dbReference>
<dbReference type="InterPro" id="IPR021109">
    <property type="entry name" value="Peptidase_aspartic_dom_sf"/>
</dbReference>
<keyword evidence="4" id="KW-0255">Endonuclease</keyword>
<feature type="region of interest" description="Disordered" evidence="8">
    <location>
        <begin position="98"/>
        <end position="128"/>
    </location>
</feature>
<evidence type="ECO:0000259" key="9">
    <source>
        <dbReference type="PROSITE" id="PS50804"/>
    </source>
</evidence>
<evidence type="ECO:0000256" key="4">
    <source>
        <dbReference type="ARBA" id="ARBA00022759"/>
    </source>
</evidence>
<dbReference type="SUPFAM" id="SSF50630">
    <property type="entry name" value="Acid proteases"/>
    <property type="match status" value="1"/>
</dbReference>
<evidence type="ECO:0000256" key="8">
    <source>
        <dbReference type="SAM" id="MobiDB-lite"/>
    </source>
</evidence>
<dbReference type="CDD" id="cd00303">
    <property type="entry name" value="retropepsin_like"/>
    <property type="match status" value="1"/>
</dbReference>
<keyword evidence="3" id="KW-0540">Nuclease</keyword>
<dbReference type="Pfam" id="PF17921">
    <property type="entry name" value="Integrase_H2C2"/>
    <property type="match status" value="1"/>
</dbReference>
<keyword evidence="6" id="KW-0695">RNA-directed DNA polymerase</keyword>